<organism evidence="2 3">
    <name type="scientific">Sordaria brevicollis</name>
    <dbReference type="NCBI Taxonomy" id="83679"/>
    <lineage>
        <taxon>Eukaryota</taxon>
        <taxon>Fungi</taxon>
        <taxon>Dikarya</taxon>
        <taxon>Ascomycota</taxon>
        <taxon>Pezizomycotina</taxon>
        <taxon>Sordariomycetes</taxon>
        <taxon>Sordariomycetidae</taxon>
        <taxon>Sordariales</taxon>
        <taxon>Sordariaceae</taxon>
        <taxon>Sordaria</taxon>
    </lineage>
</organism>
<feature type="transmembrane region" description="Helical" evidence="1">
    <location>
        <begin position="42"/>
        <end position="61"/>
    </location>
</feature>
<keyword evidence="3" id="KW-1185">Reference proteome</keyword>
<keyword evidence="1" id="KW-0812">Transmembrane</keyword>
<reference evidence="2" key="1">
    <citation type="journal article" date="2023" name="Mol. Phylogenet. Evol.">
        <title>Genome-scale phylogeny and comparative genomics of the fungal order Sordariales.</title>
        <authorList>
            <person name="Hensen N."/>
            <person name="Bonometti L."/>
            <person name="Westerberg I."/>
            <person name="Brannstrom I.O."/>
            <person name="Guillou S."/>
            <person name="Cros-Aarteil S."/>
            <person name="Calhoun S."/>
            <person name="Haridas S."/>
            <person name="Kuo A."/>
            <person name="Mondo S."/>
            <person name="Pangilinan J."/>
            <person name="Riley R."/>
            <person name="LaButti K."/>
            <person name="Andreopoulos B."/>
            <person name="Lipzen A."/>
            <person name="Chen C."/>
            <person name="Yan M."/>
            <person name="Daum C."/>
            <person name="Ng V."/>
            <person name="Clum A."/>
            <person name="Steindorff A."/>
            <person name="Ohm R.A."/>
            <person name="Martin F."/>
            <person name="Silar P."/>
            <person name="Natvig D.O."/>
            <person name="Lalanne C."/>
            <person name="Gautier V."/>
            <person name="Ament-Velasquez S.L."/>
            <person name="Kruys A."/>
            <person name="Hutchinson M.I."/>
            <person name="Powell A.J."/>
            <person name="Barry K."/>
            <person name="Miller A.N."/>
            <person name="Grigoriev I.V."/>
            <person name="Debuchy R."/>
            <person name="Gladieux P."/>
            <person name="Hiltunen Thoren M."/>
            <person name="Johannesson H."/>
        </authorList>
    </citation>
    <scope>NUCLEOTIDE SEQUENCE</scope>
    <source>
        <strain evidence="2">FGSC 1904</strain>
    </source>
</reference>
<reference evidence="2" key="2">
    <citation type="submission" date="2023-07" db="EMBL/GenBank/DDBJ databases">
        <authorList>
            <consortium name="Lawrence Berkeley National Laboratory"/>
            <person name="Haridas S."/>
            <person name="Hensen N."/>
            <person name="Bonometti L."/>
            <person name="Westerberg I."/>
            <person name="Brannstrom I.O."/>
            <person name="Guillou S."/>
            <person name="Cros-Aarteil S."/>
            <person name="Calhoun S."/>
            <person name="Kuo A."/>
            <person name="Mondo S."/>
            <person name="Pangilinan J."/>
            <person name="Riley R."/>
            <person name="LaButti K."/>
            <person name="Andreopoulos B."/>
            <person name="Lipzen A."/>
            <person name="Chen C."/>
            <person name="Yanf M."/>
            <person name="Daum C."/>
            <person name="Ng V."/>
            <person name="Clum A."/>
            <person name="Steindorff A."/>
            <person name="Ohm R."/>
            <person name="Martin F."/>
            <person name="Silar P."/>
            <person name="Natvig D."/>
            <person name="Lalanne C."/>
            <person name="Gautier V."/>
            <person name="Ament-velasquez S.L."/>
            <person name="Kruys A."/>
            <person name="Hutchinson M.I."/>
            <person name="Powell A.J."/>
            <person name="Barry K."/>
            <person name="Miller A.N."/>
            <person name="Grigoriev I.V."/>
            <person name="Debuchy R."/>
            <person name="Gladieux P."/>
            <person name="Thoren M.H."/>
            <person name="Johannesson H."/>
        </authorList>
    </citation>
    <scope>NUCLEOTIDE SEQUENCE</scope>
    <source>
        <strain evidence="2">FGSC 1904</strain>
    </source>
</reference>
<evidence type="ECO:0000256" key="1">
    <source>
        <dbReference type="SAM" id="Phobius"/>
    </source>
</evidence>
<dbReference type="EMBL" id="JAUTDP010000004">
    <property type="protein sequence ID" value="KAK3399846.1"/>
    <property type="molecule type" value="Genomic_DNA"/>
</dbReference>
<proteinExistence type="predicted"/>
<feature type="transmembrane region" description="Helical" evidence="1">
    <location>
        <begin position="94"/>
        <end position="115"/>
    </location>
</feature>
<dbReference type="AlphaFoldDB" id="A0AAE0UD63"/>
<name>A0AAE0UD63_SORBR</name>
<keyword evidence="1" id="KW-1133">Transmembrane helix</keyword>
<sequence length="183" mass="21061">MALVLFWGFTDTSFGVWGLGGLLSNTAFLHVENKGRRTKGHFVSTITLFFFSFFAWFLPGVKKTPRIFLFFLRRNKNQNLVGGRYIKNWRFHDANVTLCFFVGGLEDNVFLFSLFVQGQRVACVLISLGVVVGYSWVFFVLRADRKVFFSSKSGARHRENGVRERKQAGWLVLSERFCFVSAE</sequence>
<dbReference type="Proteomes" id="UP001281003">
    <property type="component" value="Unassembled WGS sequence"/>
</dbReference>
<evidence type="ECO:0000313" key="3">
    <source>
        <dbReference type="Proteomes" id="UP001281003"/>
    </source>
</evidence>
<gene>
    <name evidence="2" type="ORF">B0T20DRAFT_170789</name>
</gene>
<comment type="caution">
    <text evidence="2">The sequence shown here is derived from an EMBL/GenBank/DDBJ whole genome shotgun (WGS) entry which is preliminary data.</text>
</comment>
<evidence type="ECO:0000313" key="2">
    <source>
        <dbReference type="EMBL" id="KAK3399846.1"/>
    </source>
</evidence>
<accession>A0AAE0UD63</accession>
<keyword evidence="1" id="KW-0472">Membrane</keyword>
<protein>
    <submittedName>
        <fullName evidence="2">Uncharacterized protein</fullName>
    </submittedName>
</protein>
<feature type="transmembrane region" description="Helical" evidence="1">
    <location>
        <begin position="121"/>
        <end position="141"/>
    </location>
</feature>